<dbReference type="AlphaFoldDB" id="A0A1I0CVN9"/>
<sequence length="132" mass="14145">MQTSLKPLNQQVVVITGASSGIGLATAMLAAERGAKLVLIARSAKTLKHLVARIANTGGTAIDVVADVADREKMRLAAQAAVDRFGHIDTWINNAGVAIYGRLDEVNEADSRRLFDTNFWVSSMVRLLPCPT</sequence>
<reference evidence="4 5" key="1">
    <citation type="submission" date="2016-10" db="EMBL/GenBank/DDBJ databases">
        <authorList>
            <person name="de Groot N.N."/>
        </authorList>
    </citation>
    <scope>NUCLEOTIDE SEQUENCE [LARGE SCALE GENOMIC DNA]</scope>
    <source>
        <strain evidence="4 5">Nl7</strain>
    </source>
</reference>
<dbReference type="Gene3D" id="3.40.50.720">
    <property type="entry name" value="NAD(P)-binding Rossmann-like Domain"/>
    <property type="match status" value="1"/>
</dbReference>
<keyword evidence="2" id="KW-0560">Oxidoreductase</keyword>
<name>A0A1I0CVN9_9PROT</name>
<dbReference type="PANTHER" id="PTHR44196:SF1">
    <property type="entry name" value="DEHYDROGENASE_REDUCTASE SDR FAMILY MEMBER 7B"/>
    <property type="match status" value="1"/>
</dbReference>
<dbReference type="InterPro" id="IPR002347">
    <property type="entry name" value="SDR_fam"/>
</dbReference>
<evidence type="ECO:0000256" key="3">
    <source>
        <dbReference type="SAM" id="Phobius"/>
    </source>
</evidence>
<keyword evidence="3" id="KW-0472">Membrane</keyword>
<dbReference type="GO" id="GO:0016020">
    <property type="term" value="C:membrane"/>
    <property type="evidence" value="ECO:0007669"/>
    <property type="project" value="TreeGrafter"/>
</dbReference>
<dbReference type="GO" id="GO:0016491">
    <property type="term" value="F:oxidoreductase activity"/>
    <property type="evidence" value="ECO:0007669"/>
    <property type="project" value="UniProtKB-KW"/>
</dbReference>
<dbReference type="SUPFAM" id="SSF51735">
    <property type="entry name" value="NAD(P)-binding Rossmann-fold domains"/>
    <property type="match status" value="1"/>
</dbReference>
<dbReference type="Pfam" id="PF00106">
    <property type="entry name" value="adh_short"/>
    <property type="match status" value="1"/>
</dbReference>
<proteinExistence type="inferred from homology"/>
<keyword evidence="3" id="KW-1133">Transmembrane helix</keyword>
<evidence type="ECO:0000256" key="2">
    <source>
        <dbReference type="ARBA" id="ARBA00023002"/>
    </source>
</evidence>
<feature type="transmembrane region" description="Helical" evidence="3">
    <location>
        <begin position="12"/>
        <end position="31"/>
    </location>
</feature>
<keyword evidence="3" id="KW-0812">Transmembrane</keyword>
<protein>
    <submittedName>
        <fullName evidence="4">Short chain dehydrogenase</fullName>
    </submittedName>
</protein>
<evidence type="ECO:0000313" key="5">
    <source>
        <dbReference type="Proteomes" id="UP000183339"/>
    </source>
</evidence>
<comment type="similarity">
    <text evidence="1">Belongs to the short-chain dehydrogenases/reductases (SDR) family.</text>
</comment>
<gene>
    <name evidence="4" type="ORF">SAMN05216412_104118</name>
</gene>
<organism evidence="4 5">
    <name type="scientific">Nitrosospira multiformis</name>
    <dbReference type="NCBI Taxonomy" id="1231"/>
    <lineage>
        <taxon>Bacteria</taxon>
        <taxon>Pseudomonadati</taxon>
        <taxon>Pseudomonadota</taxon>
        <taxon>Betaproteobacteria</taxon>
        <taxon>Nitrosomonadales</taxon>
        <taxon>Nitrosomonadaceae</taxon>
        <taxon>Nitrosospira</taxon>
    </lineage>
</organism>
<evidence type="ECO:0000256" key="1">
    <source>
        <dbReference type="ARBA" id="ARBA00006484"/>
    </source>
</evidence>
<dbReference type="InterPro" id="IPR036291">
    <property type="entry name" value="NAD(P)-bd_dom_sf"/>
</dbReference>
<dbReference type="PRINTS" id="PR00081">
    <property type="entry name" value="GDHRDH"/>
</dbReference>
<dbReference type="PANTHER" id="PTHR44196">
    <property type="entry name" value="DEHYDROGENASE/REDUCTASE SDR FAMILY MEMBER 7B"/>
    <property type="match status" value="1"/>
</dbReference>
<dbReference type="EMBL" id="FOHI01000004">
    <property type="protein sequence ID" value="SET23823.1"/>
    <property type="molecule type" value="Genomic_DNA"/>
</dbReference>
<evidence type="ECO:0000313" key="4">
    <source>
        <dbReference type="EMBL" id="SET23823.1"/>
    </source>
</evidence>
<accession>A0A1I0CVN9</accession>
<dbReference type="Proteomes" id="UP000183339">
    <property type="component" value="Unassembled WGS sequence"/>
</dbReference>